<dbReference type="GO" id="GO:0006355">
    <property type="term" value="P:regulation of DNA-templated transcription"/>
    <property type="evidence" value="ECO:0007669"/>
    <property type="project" value="InterPro"/>
</dbReference>
<dbReference type="Pfam" id="PF05920">
    <property type="entry name" value="Homeobox_KN"/>
    <property type="match status" value="1"/>
</dbReference>
<dbReference type="Pfam" id="PF03790">
    <property type="entry name" value="KNOX1"/>
    <property type="match status" value="1"/>
</dbReference>
<proteinExistence type="predicted"/>
<feature type="region of interest" description="Disordered" evidence="6">
    <location>
        <begin position="79"/>
        <end position="114"/>
    </location>
</feature>
<dbReference type="CDD" id="cd00086">
    <property type="entry name" value="homeodomain"/>
    <property type="match status" value="1"/>
</dbReference>
<dbReference type="GO" id="GO:0003677">
    <property type="term" value="F:DNA binding"/>
    <property type="evidence" value="ECO:0007669"/>
    <property type="project" value="UniProtKB-UniRule"/>
</dbReference>
<protein>
    <recommendedName>
        <fullName evidence="7">Homeobox domain-containing protein</fullName>
    </recommendedName>
</protein>
<feature type="domain" description="Homeobox" evidence="7">
    <location>
        <begin position="370"/>
        <end position="433"/>
    </location>
</feature>
<accession>A0AAP0JR60</accession>
<dbReference type="GO" id="GO:0005634">
    <property type="term" value="C:nucleus"/>
    <property type="evidence" value="ECO:0007669"/>
    <property type="project" value="UniProtKB-SubCell"/>
</dbReference>
<evidence type="ECO:0000313" key="9">
    <source>
        <dbReference type="Proteomes" id="UP001417504"/>
    </source>
</evidence>
<dbReference type="InterPro" id="IPR008422">
    <property type="entry name" value="KN_HD"/>
</dbReference>
<evidence type="ECO:0000256" key="4">
    <source>
        <dbReference type="ARBA" id="ARBA00023242"/>
    </source>
</evidence>
<evidence type="ECO:0000256" key="2">
    <source>
        <dbReference type="ARBA" id="ARBA00023125"/>
    </source>
</evidence>
<dbReference type="InterPro" id="IPR050224">
    <property type="entry name" value="TALE_homeobox"/>
</dbReference>
<name>A0AAP0JR60_9MAGN</name>
<dbReference type="InterPro" id="IPR009057">
    <property type="entry name" value="Homeodomain-like_sf"/>
</dbReference>
<dbReference type="SUPFAM" id="SSF46689">
    <property type="entry name" value="Homeodomain-like"/>
    <property type="match status" value="1"/>
</dbReference>
<dbReference type="Pfam" id="PF03791">
    <property type="entry name" value="KNOX2"/>
    <property type="match status" value="1"/>
</dbReference>
<gene>
    <name evidence="8" type="ORF">Sjap_008898</name>
</gene>
<comment type="subcellular location">
    <subcellularLocation>
        <location evidence="1 5">Nucleus</location>
    </subcellularLocation>
</comment>
<dbReference type="InterPro" id="IPR005541">
    <property type="entry name" value="KNOX2"/>
</dbReference>
<keyword evidence="9" id="KW-1185">Reference proteome</keyword>
<organism evidence="8 9">
    <name type="scientific">Stephania japonica</name>
    <dbReference type="NCBI Taxonomy" id="461633"/>
    <lineage>
        <taxon>Eukaryota</taxon>
        <taxon>Viridiplantae</taxon>
        <taxon>Streptophyta</taxon>
        <taxon>Embryophyta</taxon>
        <taxon>Tracheophyta</taxon>
        <taxon>Spermatophyta</taxon>
        <taxon>Magnoliopsida</taxon>
        <taxon>Ranunculales</taxon>
        <taxon>Menispermaceae</taxon>
        <taxon>Menispermoideae</taxon>
        <taxon>Cissampelideae</taxon>
        <taxon>Stephania</taxon>
    </lineage>
</organism>
<dbReference type="SMART" id="SM01255">
    <property type="entry name" value="KNOX1"/>
    <property type="match status" value="1"/>
</dbReference>
<evidence type="ECO:0000313" key="8">
    <source>
        <dbReference type="EMBL" id="KAK9138304.1"/>
    </source>
</evidence>
<reference evidence="8 9" key="1">
    <citation type="submission" date="2024-01" db="EMBL/GenBank/DDBJ databases">
        <title>Genome assemblies of Stephania.</title>
        <authorList>
            <person name="Yang L."/>
        </authorList>
    </citation>
    <scope>NUCLEOTIDE SEQUENCE [LARGE SCALE GENOMIC DNA]</scope>
    <source>
        <strain evidence="8">QJT</strain>
        <tissue evidence="8">Leaf</tissue>
    </source>
</reference>
<comment type="caution">
    <text evidence="8">The sequence shown here is derived from an EMBL/GenBank/DDBJ whole genome shotgun (WGS) entry which is preliminary data.</text>
</comment>
<evidence type="ECO:0000256" key="1">
    <source>
        <dbReference type="ARBA" id="ARBA00004123"/>
    </source>
</evidence>
<dbReference type="PANTHER" id="PTHR11850">
    <property type="entry name" value="HOMEOBOX PROTEIN TRANSCRIPTION FACTORS"/>
    <property type="match status" value="1"/>
</dbReference>
<feature type="region of interest" description="Disordered" evidence="6">
    <location>
        <begin position="430"/>
        <end position="450"/>
    </location>
</feature>
<sequence>MFDFLGFSNTSKNKGFDEGSSSRSHGFDPNFNPATNMHLMFDGRAPSKETMEVNMEPSPFVEYPFKRYYYQANQQSINKEHVDSRRNGQHQQHPLETTHSELSQSFVTPSTHDRGLHCHTLGSSTAAERLMQSDLADFTSNIGCYQRHRGSANVDHGGELEEKWRRKADMLAHPLFEQVFSTHISCLQAASPVRDQSRRIDAQLKQSRQLFTKYSTSPLTGDCYYKNNQAAIGGDNSSTTTPGELDKFMSHFVPRLSSYKDRLQQHVDLHTNACWELEQQIQSLTDIPLGELNTGAMMSDDDDEDIEDLIKDIEAGMNDESLEWSKGMGLHDPLFQTEIESSLIDRVSQGLKSELKEGYMKKLFDIREEIIRKRKAGKLPGNTSSVLKSWWISHSKWPYPTEEDKARLVHETGLQLKQINNWFINQRKRNWHNNSSTSSSTSKSKRKRYK</sequence>
<dbReference type="SMART" id="SM01256">
    <property type="entry name" value="KNOX2"/>
    <property type="match status" value="1"/>
</dbReference>
<evidence type="ECO:0000259" key="7">
    <source>
        <dbReference type="PROSITE" id="PS50071"/>
    </source>
</evidence>
<dbReference type="Gene3D" id="1.10.10.60">
    <property type="entry name" value="Homeodomain-like"/>
    <property type="match status" value="1"/>
</dbReference>
<evidence type="ECO:0000256" key="3">
    <source>
        <dbReference type="ARBA" id="ARBA00023155"/>
    </source>
</evidence>
<dbReference type="EMBL" id="JBBNAE010000003">
    <property type="protein sequence ID" value="KAK9138304.1"/>
    <property type="molecule type" value="Genomic_DNA"/>
</dbReference>
<dbReference type="PROSITE" id="PS50071">
    <property type="entry name" value="HOMEOBOX_2"/>
    <property type="match status" value="1"/>
</dbReference>
<feature type="compositionally biased region" description="Polar residues" evidence="6">
    <location>
        <begin position="89"/>
        <end position="110"/>
    </location>
</feature>
<dbReference type="Proteomes" id="UP001417504">
    <property type="component" value="Unassembled WGS sequence"/>
</dbReference>
<feature type="DNA-binding region" description="Homeobox" evidence="5">
    <location>
        <begin position="372"/>
        <end position="434"/>
    </location>
</feature>
<evidence type="ECO:0000256" key="5">
    <source>
        <dbReference type="PROSITE-ProRule" id="PRU00108"/>
    </source>
</evidence>
<dbReference type="InterPro" id="IPR001356">
    <property type="entry name" value="HD"/>
</dbReference>
<dbReference type="InterPro" id="IPR005540">
    <property type="entry name" value="KNOX1"/>
</dbReference>
<dbReference type="AlphaFoldDB" id="A0AAP0JR60"/>
<evidence type="ECO:0000256" key="6">
    <source>
        <dbReference type="SAM" id="MobiDB-lite"/>
    </source>
</evidence>
<keyword evidence="3 5" id="KW-0371">Homeobox</keyword>
<keyword evidence="4 5" id="KW-0539">Nucleus</keyword>
<dbReference type="SMART" id="SM00389">
    <property type="entry name" value="HOX"/>
    <property type="match status" value="1"/>
</dbReference>
<keyword evidence="2 5" id="KW-0238">DNA-binding</keyword>